<keyword evidence="2" id="KW-0433">Leucine-rich repeat</keyword>
<sequence>MAEAAVFHVHNKIAASLAGKALDTISDELEVSAFLAVKNSMKQIESEFAVMRAFMSQVNAYDSRNETLAAWLEQVKKVAFEVEDIIDEYTYLVRKENVGGFRNSVKNSSFEKENVGGFRNSVKNSSFEKHRRMAQYRRSAQTGGNSSRKAHNNERHFGKRYRVGFRR</sequence>
<organism evidence="8">
    <name type="scientific">Ananas comosus var. bracteatus</name>
    <name type="common">red pineapple</name>
    <dbReference type="NCBI Taxonomy" id="296719"/>
    <lineage>
        <taxon>Eukaryota</taxon>
        <taxon>Viridiplantae</taxon>
        <taxon>Streptophyta</taxon>
        <taxon>Embryophyta</taxon>
        <taxon>Tracheophyta</taxon>
        <taxon>Spermatophyta</taxon>
        <taxon>Magnoliopsida</taxon>
        <taxon>Liliopsida</taxon>
        <taxon>Poales</taxon>
        <taxon>Bromeliaceae</taxon>
        <taxon>Bromelioideae</taxon>
        <taxon>Ananas</taxon>
    </lineage>
</organism>
<reference evidence="8" key="1">
    <citation type="submission" date="2020-07" db="EMBL/GenBank/DDBJ databases">
        <authorList>
            <person name="Lin J."/>
        </authorList>
    </citation>
    <scope>NUCLEOTIDE SEQUENCE</scope>
</reference>
<evidence type="ECO:0000256" key="4">
    <source>
        <dbReference type="ARBA" id="ARBA00022741"/>
    </source>
</evidence>
<evidence type="ECO:0000256" key="5">
    <source>
        <dbReference type="ARBA" id="ARBA00022821"/>
    </source>
</evidence>
<keyword evidence="5" id="KW-0611">Plant defense</keyword>
<dbReference type="Pfam" id="PF18052">
    <property type="entry name" value="Rx_N"/>
    <property type="match status" value="1"/>
</dbReference>
<dbReference type="EMBL" id="LR862134">
    <property type="protein sequence ID" value="CAD1839361.1"/>
    <property type="molecule type" value="Genomic_DNA"/>
</dbReference>
<gene>
    <name evidence="8" type="ORF">CB5_LOCUS22572</name>
</gene>
<dbReference type="Gene3D" id="1.20.5.4130">
    <property type="match status" value="1"/>
</dbReference>
<dbReference type="GO" id="GO:0006952">
    <property type="term" value="P:defense response"/>
    <property type="evidence" value="ECO:0007669"/>
    <property type="project" value="UniProtKB-KW"/>
</dbReference>
<evidence type="ECO:0000256" key="6">
    <source>
        <dbReference type="SAM" id="MobiDB-lite"/>
    </source>
</evidence>
<keyword evidence="4" id="KW-0547">Nucleotide-binding</keyword>
<dbReference type="GO" id="GO:0000166">
    <property type="term" value="F:nucleotide binding"/>
    <property type="evidence" value="ECO:0007669"/>
    <property type="project" value="UniProtKB-KW"/>
</dbReference>
<feature type="compositionally biased region" description="Basic residues" evidence="6">
    <location>
        <begin position="157"/>
        <end position="167"/>
    </location>
</feature>
<comment type="similarity">
    <text evidence="1">Belongs to the disease resistance NB-LRR family.</text>
</comment>
<feature type="compositionally biased region" description="Polar residues" evidence="6">
    <location>
        <begin position="138"/>
        <end position="147"/>
    </location>
</feature>
<evidence type="ECO:0000256" key="1">
    <source>
        <dbReference type="ARBA" id="ARBA00008894"/>
    </source>
</evidence>
<accession>A0A6V7Q8P1</accession>
<evidence type="ECO:0000259" key="7">
    <source>
        <dbReference type="Pfam" id="PF18052"/>
    </source>
</evidence>
<name>A0A6V7Q8P1_ANACO</name>
<keyword evidence="3" id="KW-0677">Repeat</keyword>
<proteinExistence type="inferred from homology"/>
<feature type="domain" description="Disease resistance N-terminal" evidence="7">
    <location>
        <begin position="16"/>
        <end position="106"/>
    </location>
</feature>
<feature type="region of interest" description="Disordered" evidence="6">
    <location>
        <begin position="136"/>
        <end position="167"/>
    </location>
</feature>
<dbReference type="InterPro" id="IPR041118">
    <property type="entry name" value="Rx_N"/>
</dbReference>
<evidence type="ECO:0000256" key="3">
    <source>
        <dbReference type="ARBA" id="ARBA00022737"/>
    </source>
</evidence>
<evidence type="ECO:0000256" key="2">
    <source>
        <dbReference type="ARBA" id="ARBA00022614"/>
    </source>
</evidence>
<protein>
    <recommendedName>
        <fullName evidence="7">Disease resistance N-terminal domain-containing protein</fullName>
    </recommendedName>
</protein>
<dbReference type="AlphaFoldDB" id="A0A6V7Q8P1"/>
<evidence type="ECO:0000313" key="8">
    <source>
        <dbReference type="EMBL" id="CAD1839361.1"/>
    </source>
</evidence>